<dbReference type="Proteomes" id="UP000267077">
    <property type="component" value="Unassembled WGS sequence"/>
</dbReference>
<dbReference type="InterPro" id="IPR018356">
    <property type="entry name" value="Tscrpt_reg_HTH_DeoR_CS"/>
</dbReference>
<dbReference type="InterPro" id="IPR026881">
    <property type="entry name" value="WYL_dom"/>
</dbReference>
<feature type="domain" description="HTH deoR-type" evidence="4">
    <location>
        <begin position="2"/>
        <end position="57"/>
    </location>
</feature>
<sequence>MLASRLLSILMLLQTRGRMSASQLAEELEVTVRTIHRDIDQLSAAGIPVYADRGRNGGFQLQDGYRTMLTGLNQSEAETLFLAGLPGPAAQMGLADVLSTARLKLLAALPSNIQPSAERIAARFHLDTGAWFHSVDQLPALPVIAHAVWGERMLKMRYHPSGEVDTRVRKVAPLGLVLKSGIWYLLAQNSRSVCTTYRAANIYDAEICDETFVRPKQFDLVAHWENSVREYEANVYHDYADVWLSPVGLKRLSLLGPYVTSEAAKTASKPDRNGWVRCRLPIESIDFGVRELLRLGDQVVVLGPPHLRSELAQTAERIAKLHVGQASKRGR</sequence>
<evidence type="ECO:0000313" key="6">
    <source>
        <dbReference type="Proteomes" id="UP000267077"/>
    </source>
</evidence>
<evidence type="ECO:0000313" key="5">
    <source>
        <dbReference type="EMBL" id="RUL63231.1"/>
    </source>
</evidence>
<dbReference type="GO" id="GO:0003700">
    <property type="term" value="F:DNA-binding transcription factor activity"/>
    <property type="evidence" value="ECO:0007669"/>
    <property type="project" value="InterPro"/>
</dbReference>
<dbReference type="InterPro" id="IPR001034">
    <property type="entry name" value="DeoR_HTH"/>
</dbReference>
<dbReference type="InterPro" id="IPR057727">
    <property type="entry name" value="WCX_dom"/>
</dbReference>
<dbReference type="GO" id="GO:0003677">
    <property type="term" value="F:DNA binding"/>
    <property type="evidence" value="ECO:0007669"/>
    <property type="project" value="UniProtKB-KW"/>
</dbReference>
<dbReference type="Pfam" id="PF13280">
    <property type="entry name" value="WYL"/>
    <property type="match status" value="1"/>
</dbReference>
<dbReference type="Gene3D" id="1.10.10.10">
    <property type="entry name" value="Winged helix-like DNA-binding domain superfamily/Winged helix DNA-binding domain"/>
    <property type="match status" value="1"/>
</dbReference>
<organism evidence="5 6">
    <name type="scientific">Dyella dinghuensis</name>
    <dbReference type="NCBI Taxonomy" id="1920169"/>
    <lineage>
        <taxon>Bacteria</taxon>
        <taxon>Pseudomonadati</taxon>
        <taxon>Pseudomonadota</taxon>
        <taxon>Gammaproteobacteria</taxon>
        <taxon>Lysobacterales</taxon>
        <taxon>Rhodanobacteraceae</taxon>
        <taxon>Dyella</taxon>
    </lineage>
</organism>
<dbReference type="OrthoDB" id="9807255at2"/>
<evidence type="ECO:0000256" key="2">
    <source>
        <dbReference type="ARBA" id="ARBA00023125"/>
    </source>
</evidence>
<accession>A0A3S0RDK1</accession>
<dbReference type="Pfam" id="PF08279">
    <property type="entry name" value="HTH_11"/>
    <property type="match status" value="1"/>
</dbReference>
<reference evidence="5 6" key="1">
    <citation type="submission" date="2018-12" db="EMBL/GenBank/DDBJ databases">
        <title>Dyella dinghuensis sp. nov. DHOA06 and Dyella choica sp. nov. 4M-K27, isolated from forest soil.</title>
        <authorList>
            <person name="Qiu L.-H."/>
            <person name="Gao Z.-H."/>
        </authorList>
    </citation>
    <scope>NUCLEOTIDE SEQUENCE [LARGE SCALE GENOMIC DNA]</scope>
    <source>
        <strain evidence="5 6">DHOA06</strain>
    </source>
</reference>
<dbReference type="Pfam" id="PF25583">
    <property type="entry name" value="WCX"/>
    <property type="match status" value="1"/>
</dbReference>
<dbReference type="PROSITE" id="PS51000">
    <property type="entry name" value="HTH_DEOR_2"/>
    <property type="match status" value="1"/>
</dbReference>
<proteinExistence type="predicted"/>
<evidence type="ECO:0000259" key="4">
    <source>
        <dbReference type="PROSITE" id="PS51000"/>
    </source>
</evidence>
<dbReference type="InterPro" id="IPR036390">
    <property type="entry name" value="WH_DNA-bd_sf"/>
</dbReference>
<dbReference type="PIRSF" id="PIRSF016838">
    <property type="entry name" value="PafC"/>
    <property type="match status" value="1"/>
</dbReference>
<dbReference type="EMBL" id="RYZR01000006">
    <property type="protein sequence ID" value="RUL63231.1"/>
    <property type="molecule type" value="Genomic_DNA"/>
</dbReference>
<keyword evidence="6" id="KW-1185">Reference proteome</keyword>
<dbReference type="PANTHER" id="PTHR34580:SF1">
    <property type="entry name" value="PROTEIN PAFC"/>
    <property type="match status" value="1"/>
</dbReference>
<dbReference type="InterPro" id="IPR011991">
    <property type="entry name" value="ArsR-like_HTH"/>
</dbReference>
<dbReference type="InterPro" id="IPR036388">
    <property type="entry name" value="WH-like_DNA-bd_sf"/>
</dbReference>
<protein>
    <submittedName>
        <fullName evidence="5">YafY family transcriptional regulator</fullName>
    </submittedName>
</protein>
<keyword evidence="2" id="KW-0238">DNA-binding</keyword>
<gene>
    <name evidence="5" type="ORF">EKH79_12570</name>
</gene>
<evidence type="ECO:0000256" key="3">
    <source>
        <dbReference type="ARBA" id="ARBA00023163"/>
    </source>
</evidence>
<comment type="caution">
    <text evidence="5">The sequence shown here is derived from an EMBL/GenBank/DDBJ whole genome shotgun (WGS) entry which is preliminary data.</text>
</comment>
<dbReference type="CDD" id="cd00090">
    <property type="entry name" value="HTH_ARSR"/>
    <property type="match status" value="1"/>
</dbReference>
<name>A0A3S0RDK1_9GAMM</name>
<dbReference type="PANTHER" id="PTHR34580">
    <property type="match status" value="1"/>
</dbReference>
<dbReference type="SUPFAM" id="SSF46785">
    <property type="entry name" value="Winged helix' DNA-binding domain"/>
    <property type="match status" value="1"/>
</dbReference>
<dbReference type="InterPro" id="IPR051534">
    <property type="entry name" value="CBASS_pafABC_assoc_protein"/>
</dbReference>
<keyword evidence="1" id="KW-0805">Transcription regulation</keyword>
<dbReference type="InterPro" id="IPR013196">
    <property type="entry name" value="HTH_11"/>
</dbReference>
<dbReference type="PROSITE" id="PS00894">
    <property type="entry name" value="HTH_DEOR_1"/>
    <property type="match status" value="1"/>
</dbReference>
<dbReference type="PROSITE" id="PS52050">
    <property type="entry name" value="WYL"/>
    <property type="match status" value="1"/>
</dbReference>
<dbReference type="InterPro" id="IPR028349">
    <property type="entry name" value="PafC-like"/>
</dbReference>
<dbReference type="AlphaFoldDB" id="A0A3S0RDK1"/>
<evidence type="ECO:0000256" key="1">
    <source>
        <dbReference type="ARBA" id="ARBA00023015"/>
    </source>
</evidence>
<keyword evidence="3" id="KW-0804">Transcription</keyword>
<dbReference type="RefSeq" id="WP_126674167.1">
    <property type="nucleotide sequence ID" value="NZ_RYZR01000006.1"/>
</dbReference>